<dbReference type="SUPFAM" id="SSF49785">
    <property type="entry name" value="Galactose-binding domain-like"/>
    <property type="match status" value="1"/>
</dbReference>
<proteinExistence type="predicted"/>
<feature type="transmembrane region" description="Helical" evidence="1">
    <location>
        <begin position="450"/>
        <end position="469"/>
    </location>
</feature>
<sequence length="473" mass="47725">MKSKILVIALAVAFILGSGMVLMPEAEAQDAPAGKFFLTDEAKDIPGEAASEDAALMNAYGIAREAPSAEGGAGASTAETLTATWPTIFYTSLSEPITITGNAHVTLWFSCDAPVTLLPWSGLDMGIDIALGKNGVEDEGTMGSWVPAPESSVFIPGEIYQVDIDLTTNGIEYAAGDTFEVWIIFWGGENAGPAPVLKYLTGGTEHASQISVPGLAPIGGGGGNIAFSCDSNEKSIHAGGSVTYDVAIANNGDAEETVAIATYNAPEGWTATLDKMQVTLAAGASDTVKLTVTAATDAEVGTVATIKVTGTYSGGGVSSIDTVSTVVGGDAQTYGAQLTASSTTGEADKEKTAEYTITVRNTGSAQDTIALGASSASGWNVAVSKAELSLAAAASGTVTLSVTVPKTAIEGDIDTTTLTATVGDGSTYTVSVQTTVKAGAGGDVKEKGGIPGFEVVALLGAVGVAALLVRRRK</sequence>
<dbReference type="Pfam" id="PF10633">
    <property type="entry name" value="NPCBM_assoc"/>
    <property type="match status" value="1"/>
</dbReference>
<comment type="caution">
    <text evidence="3">The sequence shown here is derived from an EMBL/GenBank/DDBJ whole genome shotgun (WGS) entry which is preliminary data.</text>
</comment>
<evidence type="ECO:0000313" key="3">
    <source>
        <dbReference type="EMBL" id="PKQ27417.1"/>
    </source>
</evidence>
<evidence type="ECO:0000259" key="2">
    <source>
        <dbReference type="Pfam" id="PF10633"/>
    </source>
</evidence>
<keyword evidence="1" id="KW-1133">Transmembrane helix</keyword>
<dbReference type="Proteomes" id="UP000233654">
    <property type="component" value="Unassembled WGS sequence"/>
</dbReference>
<dbReference type="PANTHER" id="PTHR39198:SF1">
    <property type="entry name" value="ALPHA-GALACTOSIDASE NEW3 DOMAIN-CONTAINING PROTEIN"/>
    <property type="match status" value="1"/>
</dbReference>
<name>A0A2N3G3U4_9ACTN</name>
<organism evidence="3 4">
    <name type="scientific">Candidatus Anoxymicrobium japonicum</name>
    <dbReference type="NCBI Taxonomy" id="2013648"/>
    <lineage>
        <taxon>Bacteria</taxon>
        <taxon>Bacillati</taxon>
        <taxon>Actinomycetota</taxon>
        <taxon>Candidatus Geothermincolia</taxon>
        <taxon>Candidatus Geothermincolales</taxon>
        <taxon>Candidatus Anoxymicrobiaceae</taxon>
        <taxon>Candidatus Anoxymicrobium</taxon>
    </lineage>
</organism>
<evidence type="ECO:0000313" key="4">
    <source>
        <dbReference type="Proteomes" id="UP000233654"/>
    </source>
</evidence>
<reference evidence="3 4" key="1">
    <citation type="journal article" date="2017" name="ISME J.">
        <title>Potential for microbial H2 and metal transformations associated with novel bacteria and archaea in deep terrestrial subsurface sediments.</title>
        <authorList>
            <person name="Hernsdorf A.W."/>
            <person name="Amano Y."/>
            <person name="Miyakawa K."/>
            <person name="Ise K."/>
            <person name="Suzuki Y."/>
            <person name="Anantharaman K."/>
            <person name="Probst A."/>
            <person name="Burstein D."/>
            <person name="Thomas B.C."/>
            <person name="Banfield J.F."/>
        </authorList>
    </citation>
    <scope>NUCLEOTIDE SEQUENCE [LARGE SCALE GENOMIC DNA]</scope>
    <source>
        <strain evidence="3">HGW-Actinobacteria-3</strain>
    </source>
</reference>
<gene>
    <name evidence="3" type="ORF">CVT63_08120</name>
</gene>
<dbReference type="PANTHER" id="PTHR39198">
    <property type="entry name" value="HYPOTHETICAL MEMBRANE PROTEIN, CONSERVED"/>
    <property type="match status" value="1"/>
</dbReference>
<dbReference type="InterPro" id="IPR008979">
    <property type="entry name" value="Galactose-bd-like_sf"/>
</dbReference>
<dbReference type="EMBL" id="PHEX01000107">
    <property type="protein sequence ID" value="PKQ27417.1"/>
    <property type="molecule type" value="Genomic_DNA"/>
</dbReference>
<keyword evidence="1" id="KW-0812">Transmembrane</keyword>
<dbReference type="AlphaFoldDB" id="A0A2N3G3U4"/>
<dbReference type="GO" id="GO:0005975">
    <property type="term" value="P:carbohydrate metabolic process"/>
    <property type="evidence" value="ECO:0007669"/>
    <property type="project" value="UniProtKB-ARBA"/>
</dbReference>
<dbReference type="Gene3D" id="2.60.40.10">
    <property type="entry name" value="Immunoglobulins"/>
    <property type="match status" value="2"/>
</dbReference>
<dbReference type="InterPro" id="IPR018905">
    <property type="entry name" value="A-galactase_NEW3"/>
</dbReference>
<dbReference type="InterPro" id="IPR013783">
    <property type="entry name" value="Ig-like_fold"/>
</dbReference>
<protein>
    <recommendedName>
        <fullName evidence="2">Alpha-galactosidase NEW3 domain-containing protein</fullName>
    </recommendedName>
</protein>
<feature type="domain" description="Alpha-galactosidase NEW3" evidence="2">
    <location>
        <begin position="237"/>
        <end position="302"/>
    </location>
</feature>
<evidence type="ECO:0000256" key="1">
    <source>
        <dbReference type="SAM" id="Phobius"/>
    </source>
</evidence>
<dbReference type="NCBIfam" id="NF033507">
    <property type="entry name" value="Loki-CTERM"/>
    <property type="match status" value="1"/>
</dbReference>
<accession>A0A2N3G3U4</accession>
<keyword evidence="1" id="KW-0472">Membrane</keyword>